<evidence type="ECO:0000256" key="1">
    <source>
        <dbReference type="ARBA" id="ARBA00001947"/>
    </source>
</evidence>
<dbReference type="PANTHER" id="PTHR21445:SF0">
    <property type="entry name" value="APURINIC-APYRIMIDINIC ENDONUCLEASE"/>
    <property type="match status" value="1"/>
</dbReference>
<dbReference type="EMBL" id="JASNQZ010000015">
    <property type="protein sequence ID" value="KAL0946362.1"/>
    <property type="molecule type" value="Genomic_DNA"/>
</dbReference>
<evidence type="ECO:0000313" key="10">
    <source>
        <dbReference type="EMBL" id="KAL0946362.1"/>
    </source>
</evidence>
<dbReference type="NCBIfam" id="TIGR00587">
    <property type="entry name" value="nfo"/>
    <property type="match status" value="1"/>
</dbReference>
<feature type="compositionally biased region" description="Polar residues" evidence="8">
    <location>
        <begin position="1"/>
        <end position="11"/>
    </location>
</feature>
<evidence type="ECO:0000256" key="6">
    <source>
        <dbReference type="ARBA" id="ARBA00022833"/>
    </source>
</evidence>
<evidence type="ECO:0000256" key="5">
    <source>
        <dbReference type="ARBA" id="ARBA00022801"/>
    </source>
</evidence>
<keyword evidence="6" id="KW-0862">Zinc</keyword>
<feature type="compositionally biased region" description="Basic residues" evidence="8">
    <location>
        <begin position="381"/>
        <end position="398"/>
    </location>
</feature>
<dbReference type="InterPro" id="IPR001719">
    <property type="entry name" value="AP_endonuc_2"/>
</dbReference>
<gene>
    <name evidence="10" type="ORF">HGRIS_012595</name>
</gene>
<dbReference type="PROSITE" id="PS51432">
    <property type="entry name" value="AP_NUCLEASE_F2_4"/>
    <property type="match status" value="1"/>
</dbReference>
<dbReference type="InterPro" id="IPR036237">
    <property type="entry name" value="Xyl_isomerase-like_sf"/>
</dbReference>
<proteinExistence type="inferred from homology"/>
<dbReference type="PANTHER" id="PTHR21445">
    <property type="entry name" value="ENDONUCLEASE IV ENDODEOXYRIBONUCLEASE IV"/>
    <property type="match status" value="1"/>
</dbReference>
<dbReference type="NCBIfam" id="NF002199">
    <property type="entry name" value="PRK01060.1-4"/>
    <property type="match status" value="1"/>
</dbReference>
<keyword evidence="5" id="KW-0378">Hydrolase</keyword>
<protein>
    <recommendedName>
        <fullName evidence="9">Xylose isomerase-like TIM barrel domain-containing protein</fullName>
    </recommendedName>
</protein>
<comment type="similarity">
    <text evidence="2">Belongs to the AP endonuclease 2 family.</text>
</comment>
<dbReference type="HAMAP" id="MF_00152">
    <property type="entry name" value="Nfo"/>
    <property type="match status" value="1"/>
</dbReference>
<dbReference type="PROSITE" id="PS00730">
    <property type="entry name" value="AP_NUCLEASE_F2_2"/>
    <property type="match status" value="1"/>
</dbReference>
<evidence type="ECO:0000256" key="7">
    <source>
        <dbReference type="ARBA" id="ARBA00023204"/>
    </source>
</evidence>
<sequence>MVATRRSSSVAKLTADERPLKKTKPAPKRPNASQSEPVASTPVLESSKRTAEIPTAESLNPRPVSAWKVGAHVSAAGGVENALVNATNIGANAFALFIKSQRKWSSPPLKDTSISAFKARLLEYNYSPKYILPHGSYLINLGNPDAEKRAKSYDCFLDDLQRCEQLGLELYNLHPGSTVGAATLEESIAHIAACINTAHKATSNVTVVIENMAGAGNIIGSDFAHLSSIIAKVEDKSRIGVCLDTCHMFAAGYDIRTAEGWSKTMSDFDSIINLKYLRGMHLNDSKTELDSKRDRHENIGLGHIGLAAFHHILTDPRVQNIPLILETPTSEDPSVWAAEIKVLNQLSALAVPDAPDNSNVAYTELLGSIRSVSKIAEAKTGKSKTPKAKKVPQRKKRKNKEEDEDGDVSTDNEVAS</sequence>
<keyword evidence="7" id="KW-0234">DNA repair</keyword>
<feature type="region of interest" description="Disordered" evidence="8">
    <location>
        <begin position="376"/>
        <end position="416"/>
    </location>
</feature>
<comment type="cofactor">
    <cofactor evidence="1">
        <name>Zn(2+)</name>
        <dbReference type="ChEBI" id="CHEBI:29105"/>
    </cofactor>
</comment>
<reference evidence="11" key="1">
    <citation type="submission" date="2024-06" db="EMBL/GenBank/DDBJ databases">
        <title>Multi-omics analyses provide insights into the biosynthesis of the anticancer antibiotic pleurotin in Hohenbuehelia grisea.</title>
        <authorList>
            <person name="Weaver J.A."/>
            <person name="Alberti F."/>
        </authorList>
    </citation>
    <scope>NUCLEOTIDE SEQUENCE [LARGE SCALE GENOMIC DNA]</scope>
    <source>
        <strain evidence="11">T-177</strain>
    </source>
</reference>
<evidence type="ECO:0000256" key="8">
    <source>
        <dbReference type="SAM" id="MobiDB-lite"/>
    </source>
</evidence>
<comment type="caution">
    <text evidence="10">The sequence shown here is derived from an EMBL/GenBank/DDBJ whole genome shotgun (WGS) entry which is preliminary data.</text>
</comment>
<feature type="domain" description="Xylose isomerase-like TIM barrel" evidence="9">
    <location>
        <begin position="86"/>
        <end position="345"/>
    </location>
</feature>
<dbReference type="Gene3D" id="3.20.20.150">
    <property type="entry name" value="Divalent-metal-dependent TIM barrel enzymes"/>
    <property type="match status" value="1"/>
</dbReference>
<accession>A0ABR3ISU0</accession>
<dbReference type="CDD" id="cd00019">
    <property type="entry name" value="AP2Ec"/>
    <property type="match status" value="1"/>
</dbReference>
<evidence type="ECO:0000256" key="2">
    <source>
        <dbReference type="ARBA" id="ARBA00005340"/>
    </source>
</evidence>
<keyword evidence="3" id="KW-0479">Metal-binding</keyword>
<name>A0ABR3ISU0_9AGAR</name>
<evidence type="ECO:0000259" key="9">
    <source>
        <dbReference type="Pfam" id="PF01261"/>
    </source>
</evidence>
<organism evidence="10 11">
    <name type="scientific">Hohenbuehelia grisea</name>
    <dbReference type="NCBI Taxonomy" id="104357"/>
    <lineage>
        <taxon>Eukaryota</taxon>
        <taxon>Fungi</taxon>
        <taxon>Dikarya</taxon>
        <taxon>Basidiomycota</taxon>
        <taxon>Agaricomycotina</taxon>
        <taxon>Agaricomycetes</taxon>
        <taxon>Agaricomycetidae</taxon>
        <taxon>Agaricales</taxon>
        <taxon>Pleurotineae</taxon>
        <taxon>Pleurotaceae</taxon>
        <taxon>Hohenbuehelia</taxon>
    </lineage>
</organism>
<dbReference type="PROSITE" id="PS00729">
    <property type="entry name" value="AP_NUCLEASE_F2_1"/>
    <property type="match status" value="1"/>
</dbReference>
<evidence type="ECO:0000256" key="4">
    <source>
        <dbReference type="ARBA" id="ARBA00022763"/>
    </source>
</evidence>
<dbReference type="SMART" id="SM00518">
    <property type="entry name" value="AP2Ec"/>
    <property type="match status" value="1"/>
</dbReference>
<dbReference type="Proteomes" id="UP001556367">
    <property type="component" value="Unassembled WGS sequence"/>
</dbReference>
<dbReference type="SUPFAM" id="SSF51658">
    <property type="entry name" value="Xylose isomerase-like"/>
    <property type="match status" value="1"/>
</dbReference>
<keyword evidence="11" id="KW-1185">Reference proteome</keyword>
<keyword evidence="4" id="KW-0227">DNA damage</keyword>
<dbReference type="Pfam" id="PF01261">
    <property type="entry name" value="AP_endonuc_2"/>
    <property type="match status" value="1"/>
</dbReference>
<evidence type="ECO:0000313" key="11">
    <source>
        <dbReference type="Proteomes" id="UP001556367"/>
    </source>
</evidence>
<feature type="region of interest" description="Disordered" evidence="8">
    <location>
        <begin position="1"/>
        <end position="55"/>
    </location>
</feature>
<dbReference type="InterPro" id="IPR013022">
    <property type="entry name" value="Xyl_isomerase-like_TIM-brl"/>
</dbReference>
<dbReference type="InterPro" id="IPR018246">
    <property type="entry name" value="AP_endonuc_F2_Zn_BS"/>
</dbReference>
<evidence type="ECO:0000256" key="3">
    <source>
        <dbReference type="ARBA" id="ARBA00022723"/>
    </source>
</evidence>